<protein>
    <recommendedName>
        <fullName evidence="1">DUF559 domain-containing protein</fullName>
    </recommendedName>
</protein>
<gene>
    <name evidence="2" type="ORF">GCM10009749_13880</name>
</gene>
<keyword evidence="3" id="KW-1185">Reference proteome</keyword>
<reference evidence="2 3" key="1">
    <citation type="journal article" date="2019" name="Int. J. Syst. Evol. Microbiol.">
        <title>The Global Catalogue of Microorganisms (GCM) 10K type strain sequencing project: providing services to taxonomists for standard genome sequencing and annotation.</title>
        <authorList>
            <consortium name="The Broad Institute Genomics Platform"/>
            <consortium name="The Broad Institute Genome Sequencing Center for Infectious Disease"/>
            <person name="Wu L."/>
            <person name="Ma J."/>
        </authorList>
    </citation>
    <scope>NUCLEOTIDE SEQUENCE [LARGE SCALE GENOMIC DNA]</scope>
    <source>
        <strain evidence="2 3">JCM 14322</strain>
    </source>
</reference>
<dbReference type="Gene3D" id="3.40.960.10">
    <property type="entry name" value="VSR Endonuclease"/>
    <property type="match status" value="1"/>
</dbReference>
<organism evidence="2 3">
    <name type="scientific">Agromyces neolithicus</name>
    <dbReference type="NCBI Taxonomy" id="269420"/>
    <lineage>
        <taxon>Bacteria</taxon>
        <taxon>Bacillati</taxon>
        <taxon>Actinomycetota</taxon>
        <taxon>Actinomycetes</taxon>
        <taxon>Micrococcales</taxon>
        <taxon>Microbacteriaceae</taxon>
        <taxon>Agromyces</taxon>
    </lineage>
</organism>
<name>A0ABN2M1Z2_9MICO</name>
<evidence type="ECO:0000259" key="1">
    <source>
        <dbReference type="Pfam" id="PF04480"/>
    </source>
</evidence>
<dbReference type="InterPro" id="IPR007569">
    <property type="entry name" value="DUF559"/>
</dbReference>
<evidence type="ECO:0000313" key="2">
    <source>
        <dbReference type="EMBL" id="GAA1806846.1"/>
    </source>
</evidence>
<sequence length="195" mass="22111">MCVAENAARLRRPQVDPEFAGLRGGTVVHWGSPEPRPRRPRLITSRFETVVHSVGCLDPEHAVAMLDSFLHTEPRLSIELEEWLTALPAHILDRLASRSELCESFLETIGRIRLERAGIVGTHQVEIEGVGRVDLVIDGRIVIEWDGKQHEKTREEDSRRDALLTAMGYHVLRFTYRLVMDEWHIVIAAVRAALA</sequence>
<dbReference type="Proteomes" id="UP001500002">
    <property type="component" value="Unassembled WGS sequence"/>
</dbReference>
<accession>A0ABN2M1Z2</accession>
<comment type="caution">
    <text evidence="2">The sequence shown here is derived from an EMBL/GenBank/DDBJ whole genome shotgun (WGS) entry which is preliminary data.</text>
</comment>
<dbReference type="EMBL" id="BAAANJ010000004">
    <property type="protein sequence ID" value="GAA1806846.1"/>
    <property type="molecule type" value="Genomic_DNA"/>
</dbReference>
<dbReference type="Pfam" id="PF04480">
    <property type="entry name" value="DUF559"/>
    <property type="match status" value="1"/>
</dbReference>
<proteinExistence type="predicted"/>
<evidence type="ECO:0000313" key="3">
    <source>
        <dbReference type="Proteomes" id="UP001500002"/>
    </source>
</evidence>
<feature type="domain" description="DUF559" evidence="1">
    <location>
        <begin position="137"/>
        <end position="194"/>
    </location>
</feature>